<dbReference type="SUPFAM" id="SSF48452">
    <property type="entry name" value="TPR-like"/>
    <property type="match status" value="1"/>
</dbReference>
<dbReference type="KEGG" id="gms:SOIL9_78730"/>
<reference evidence="2 3" key="1">
    <citation type="submission" date="2019-05" db="EMBL/GenBank/DDBJ databases">
        <authorList>
            <consortium name="Science for Life Laboratories"/>
        </authorList>
    </citation>
    <scope>NUCLEOTIDE SEQUENCE [LARGE SCALE GENOMIC DNA]</scope>
    <source>
        <strain evidence="2">Soil9</strain>
    </source>
</reference>
<name>A0A6P2DFS8_9BACT</name>
<protein>
    <submittedName>
        <fullName evidence="2">Uncharacterized protein</fullName>
    </submittedName>
</protein>
<evidence type="ECO:0000313" key="3">
    <source>
        <dbReference type="Proteomes" id="UP000464178"/>
    </source>
</evidence>
<keyword evidence="1" id="KW-0472">Membrane</keyword>
<evidence type="ECO:0000256" key="1">
    <source>
        <dbReference type="SAM" id="Phobius"/>
    </source>
</evidence>
<proteinExistence type="predicted"/>
<dbReference type="Proteomes" id="UP000464178">
    <property type="component" value="Chromosome"/>
</dbReference>
<dbReference type="EMBL" id="LR593886">
    <property type="protein sequence ID" value="VTS01369.1"/>
    <property type="molecule type" value="Genomic_DNA"/>
</dbReference>
<feature type="transmembrane region" description="Helical" evidence="1">
    <location>
        <begin position="26"/>
        <end position="46"/>
    </location>
</feature>
<organism evidence="2 3">
    <name type="scientific">Gemmata massiliana</name>
    <dbReference type="NCBI Taxonomy" id="1210884"/>
    <lineage>
        <taxon>Bacteria</taxon>
        <taxon>Pseudomonadati</taxon>
        <taxon>Planctomycetota</taxon>
        <taxon>Planctomycetia</taxon>
        <taxon>Gemmatales</taxon>
        <taxon>Gemmataceae</taxon>
        <taxon>Gemmata</taxon>
    </lineage>
</organism>
<dbReference type="AlphaFoldDB" id="A0A6P2DFS8"/>
<dbReference type="Gene3D" id="1.25.40.10">
    <property type="entry name" value="Tetratricopeptide repeat domain"/>
    <property type="match status" value="1"/>
</dbReference>
<keyword evidence="3" id="KW-1185">Reference proteome</keyword>
<keyword evidence="1" id="KW-1133">Transmembrane helix</keyword>
<accession>A0A6P2DFS8</accession>
<feature type="transmembrane region" description="Helical" evidence="1">
    <location>
        <begin position="66"/>
        <end position="86"/>
    </location>
</feature>
<sequence>MLPPLPPLALFATSDGRDAFTPLYEALPTLLVLAVSGGLGGFVAGIKTNSAHSVAIPFMKDRALNLGFFGDIVIGLTTGIAIMFLGSAMLGITDQQIGANSKAYDALRLVALGILSGFGGLRILTSLSDSQVTEKLTAINQKVDRNRKLGELLREAATLRAQSKYPESYLYYQRALEIDPTSEEAQVCAAVALSYIDEPNHYTDAVRDLEVIATNRNSARAYYNLACLKQLSTDKKVQAYAVDEVIRALRRAIELEPDRYRTFATEDNDLKSLWKNQEFIALVGPLRSAERATGT</sequence>
<dbReference type="NCBIfam" id="NF047558">
    <property type="entry name" value="TPR_END_plus"/>
    <property type="match status" value="1"/>
</dbReference>
<dbReference type="InterPro" id="IPR011990">
    <property type="entry name" value="TPR-like_helical_dom_sf"/>
</dbReference>
<gene>
    <name evidence="2" type="ORF">SOIL9_78730</name>
</gene>
<evidence type="ECO:0000313" key="2">
    <source>
        <dbReference type="EMBL" id="VTS01369.1"/>
    </source>
</evidence>
<keyword evidence="1" id="KW-0812">Transmembrane</keyword>